<organism evidence="5 6">
    <name type="scientific">Rhizobium aquaticum</name>
    <dbReference type="NCBI Taxonomy" id="1549636"/>
    <lineage>
        <taxon>Bacteria</taxon>
        <taxon>Pseudomonadati</taxon>
        <taxon>Pseudomonadota</taxon>
        <taxon>Alphaproteobacteria</taxon>
        <taxon>Hyphomicrobiales</taxon>
        <taxon>Rhizobiaceae</taxon>
        <taxon>Rhizobium/Agrobacterium group</taxon>
        <taxon>Rhizobium</taxon>
    </lineage>
</organism>
<dbReference type="PANTHER" id="PTHR34378:SF1">
    <property type="entry name" value="GLUTAMATE--CYSTEINE LIGASE, CHLOROPLASTIC"/>
    <property type="match status" value="1"/>
</dbReference>
<evidence type="ECO:0000256" key="2">
    <source>
        <dbReference type="ARBA" id="ARBA00022598"/>
    </source>
</evidence>
<gene>
    <name evidence="5" type="ORF">ABID16_002344</name>
</gene>
<dbReference type="Pfam" id="PF04107">
    <property type="entry name" value="GCS2"/>
    <property type="match status" value="1"/>
</dbReference>
<protein>
    <recommendedName>
        <fullName evidence="1">glutamate--cysteine ligase</fullName>
        <ecNumber evidence="1">6.3.2.2</ecNumber>
    </recommendedName>
</protein>
<dbReference type="InterPro" id="IPR006336">
    <property type="entry name" value="GCS2"/>
</dbReference>
<dbReference type="InterPro" id="IPR035434">
    <property type="entry name" value="GCL_bact_plant"/>
</dbReference>
<evidence type="ECO:0000313" key="5">
    <source>
        <dbReference type="EMBL" id="MET3614015.1"/>
    </source>
</evidence>
<accession>A0ABV2J216</accession>
<reference evidence="5 6" key="1">
    <citation type="submission" date="2024-06" db="EMBL/GenBank/DDBJ databases">
        <title>Genomic Encyclopedia of Type Strains, Phase IV (KMG-IV): sequencing the most valuable type-strain genomes for metagenomic binning, comparative biology and taxonomic classification.</title>
        <authorList>
            <person name="Goeker M."/>
        </authorList>
    </citation>
    <scope>NUCLEOTIDE SEQUENCE [LARGE SCALE GENOMIC DNA]</scope>
    <source>
        <strain evidence="5 6">DSM 29780</strain>
    </source>
</reference>
<dbReference type="RefSeq" id="WP_354556504.1">
    <property type="nucleotide sequence ID" value="NZ_JBEPMB010000002.1"/>
</dbReference>
<keyword evidence="2 5" id="KW-0436">Ligase</keyword>
<dbReference type="EMBL" id="JBEPMB010000002">
    <property type="protein sequence ID" value="MET3614015.1"/>
    <property type="molecule type" value="Genomic_DNA"/>
</dbReference>
<dbReference type="SUPFAM" id="SSF55931">
    <property type="entry name" value="Glutamine synthetase/guanido kinase"/>
    <property type="match status" value="1"/>
</dbReference>
<sequence>SFDETPKMPKSRYAIMTRYMPKVGRHGLDMMYRTCTIQVNLDFSSEEDMRRKMQVSMKLQSLATALFAASPFTEGKPNGYLSWRGEIWRDTDNARSGLLPFVFKPDFGFKDYVKWALDVPMYFVVRDGKYHDCTHITFSQALDGALKGEVADWEPNMGDWANHLSTLFPDVRLKRFLEMRGADGGPLSRIAALPAFWVGLLYDAQALAAAETLTRDWTFEDVQALRDAVPTQGLNAPFRGGRLSDVARDVLAISRLGLKNRARLNQSGKDEGIYLDPLDEMLRKGKVLAEDMLDEFHGAWKQSVEPAFEAWQY</sequence>
<dbReference type="InterPro" id="IPR014746">
    <property type="entry name" value="Gln_synth/guanido_kin_cat_dom"/>
</dbReference>
<comment type="caution">
    <text evidence="5">The sequence shown here is derived from an EMBL/GenBank/DDBJ whole genome shotgun (WGS) entry which is preliminary data.</text>
</comment>
<evidence type="ECO:0000256" key="1">
    <source>
        <dbReference type="ARBA" id="ARBA00012220"/>
    </source>
</evidence>
<dbReference type="Proteomes" id="UP001549047">
    <property type="component" value="Unassembled WGS sequence"/>
</dbReference>
<keyword evidence="6" id="KW-1185">Reference proteome</keyword>
<dbReference type="EC" id="6.3.2.2" evidence="1"/>
<dbReference type="GO" id="GO:0016874">
    <property type="term" value="F:ligase activity"/>
    <property type="evidence" value="ECO:0007669"/>
    <property type="project" value="UniProtKB-KW"/>
</dbReference>
<evidence type="ECO:0000313" key="6">
    <source>
        <dbReference type="Proteomes" id="UP001549047"/>
    </source>
</evidence>
<dbReference type="PANTHER" id="PTHR34378">
    <property type="entry name" value="GLUTAMATE--CYSTEINE LIGASE, CHLOROPLASTIC"/>
    <property type="match status" value="1"/>
</dbReference>
<proteinExistence type="predicted"/>
<feature type="non-terminal residue" evidence="5">
    <location>
        <position position="1"/>
    </location>
</feature>
<keyword evidence="3" id="KW-0547">Nucleotide-binding</keyword>
<evidence type="ECO:0000256" key="3">
    <source>
        <dbReference type="ARBA" id="ARBA00022741"/>
    </source>
</evidence>
<dbReference type="Gene3D" id="3.30.590.20">
    <property type="match status" value="1"/>
</dbReference>
<evidence type="ECO:0000256" key="4">
    <source>
        <dbReference type="ARBA" id="ARBA00022840"/>
    </source>
</evidence>
<keyword evidence="4" id="KW-0067">ATP-binding</keyword>
<name>A0ABV2J216_9HYPH</name>